<keyword evidence="3" id="KW-1185">Reference proteome</keyword>
<feature type="region of interest" description="Disordered" evidence="1">
    <location>
        <begin position="18"/>
        <end position="38"/>
    </location>
</feature>
<sequence>MAVEQDCASLQAPLTASHVSDSPALSTPELTPSSSCASSADGSENSFFSGLSWNTLLDDTSLSGLVSNGTATPPPSPMLTYVQALVRTSQDLLLKMEANSSAQGVAQAFIDAESRLEAAFVAWCGVSASFFMGTDPAVCDRAFSTLGAANSLIAVPIRRRVTTWVQSRRNSLLKRHESTTSIHFNAFSRWLRLVISSSPSYVFVVRALDVAIGVAQKSDRAQGNAAFFYSSL</sequence>
<name>A0AAD6T6W4_9AGAR</name>
<dbReference type="AlphaFoldDB" id="A0AAD6T6W4"/>
<organism evidence="2 3">
    <name type="scientific">Mycena alexandri</name>
    <dbReference type="NCBI Taxonomy" id="1745969"/>
    <lineage>
        <taxon>Eukaryota</taxon>
        <taxon>Fungi</taxon>
        <taxon>Dikarya</taxon>
        <taxon>Basidiomycota</taxon>
        <taxon>Agaricomycotina</taxon>
        <taxon>Agaricomycetes</taxon>
        <taxon>Agaricomycetidae</taxon>
        <taxon>Agaricales</taxon>
        <taxon>Marasmiineae</taxon>
        <taxon>Mycenaceae</taxon>
        <taxon>Mycena</taxon>
    </lineage>
</organism>
<proteinExistence type="predicted"/>
<evidence type="ECO:0000313" key="2">
    <source>
        <dbReference type="EMBL" id="KAJ7040262.1"/>
    </source>
</evidence>
<dbReference type="Proteomes" id="UP001218188">
    <property type="component" value="Unassembled WGS sequence"/>
</dbReference>
<reference evidence="2" key="1">
    <citation type="submission" date="2023-03" db="EMBL/GenBank/DDBJ databases">
        <title>Massive genome expansion in bonnet fungi (Mycena s.s.) driven by repeated elements and novel gene families across ecological guilds.</title>
        <authorList>
            <consortium name="Lawrence Berkeley National Laboratory"/>
            <person name="Harder C.B."/>
            <person name="Miyauchi S."/>
            <person name="Viragh M."/>
            <person name="Kuo A."/>
            <person name="Thoen E."/>
            <person name="Andreopoulos B."/>
            <person name="Lu D."/>
            <person name="Skrede I."/>
            <person name="Drula E."/>
            <person name="Henrissat B."/>
            <person name="Morin E."/>
            <person name="Kohler A."/>
            <person name="Barry K."/>
            <person name="LaButti K."/>
            <person name="Morin E."/>
            <person name="Salamov A."/>
            <person name="Lipzen A."/>
            <person name="Mereny Z."/>
            <person name="Hegedus B."/>
            <person name="Baldrian P."/>
            <person name="Stursova M."/>
            <person name="Weitz H."/>
            <person name="Taylor A."/>
            <person name="Grigoriev I.V."/>
            <person name="Nagy L.G."/>
            <person name="Martin F."/>
            <person name="Kauserud H."/>
        </authorList>
    </citation>
    <scope>NUCLEOTIDE SEQUENCE</scope>
    <source>
        <strain evidence="2">CBHHK200</strain>
    </source>
</reference>
<gene>
    <name evidence="2" type="ORF">C8F04DRAFT_1178027</name>
</gene>
<feature type="compositionally biased region" description="Polar residues" evidence="1">
    <location>
        <begin position="18"/>
        <end position="32"/>
    </location>
</feature>
<protein>
    <submittedName>
        <fullName evidence="2">Uncharacterized protein</fullName>
    </submittedName>
</protein>
<comment type="caution">
    <text evidence="2">The sequence shown here is derived from an EMBL/GenBank/DDBJ whole genome shotgun (WGS) entry which is preliminary data.</text>
</comment>
<accession>A0AAD6T6W4</accession>
<dbReference type="EMBL" id="JARJCM010000022">
    <property type="protein sequence ID" value="KAJ7040262.1"/>
    <property type="molecule type" value="Genomic_DNA"/>
</dbReference>
<evidence type="ECO:0000313" key="3">
    <source>
        <dbReference type="Proteomes" id="UP001218188"/>
    </source>
</evidence>
<evidence type="ECO:0000256" key="1">
    <source>
        <dbReference type="SAM" id="MobiDB-lite"/>
    </source>
</evidence>